<gene>
    <name evidence="1" type="ORF">GCM10022247_54380</name>
</gene>
<sequence>MSIAEVAAAARAAVAGLPLGLVDLAEDAVDEAATGWHHVTEGSPDPARDEVHALLEAAKDDLRAVRLVLRELPARVETWIAGLTSGGTATVRPLAATAVASVDGPSIDEAIKAARAELPPPVSAERSPRTTHGKLLDADGIRVGSLVSGKDSESGLIDKMLSAAGFRRPLGIALHVELKALLWMRSNGRTAATLVQNNEPCPGPLGCDRLLSKLLRPNEELTVLGPDGYRKSFRRNTP</sequence>
<organism evidence="1 2">
    <name type="scientific">Allokutzneria multivorans</name>
    <dbReference type="NCBI Taxonomy" id="1142134"/>
    <lineage>
        <taxon>Bacteria</taxon>
        <taxon>Bacillati</taxon>
        <taxon>Actinomycetota</taxon>
        <taxon>Actinomycetes</taxon>
        <taxon>Pseudonocardiales</taxon>
        <taxon>Pseudonocardiaceae</taxon>
        <taxon>Allokutzneria</taxon>
    </lineage>
</organism>
<protein>
    <submittedName>
        <fullName evidence="1">SCP1.201-like deaminase</fullName>
    </submittedName>
</protein>
<dbReference type="InterPro" id="IPR016192">
    <property type="entry name" value="APOBEC/CMP_deaminase_Zn-bd"/>
</dbReference>
<dbReference type="PROSITE" id="PS00903">
    <property type="entry name" value="CYT_DCMP_DEAMINASES_1"/>
    <property type="match status" value="1"/>
</dbReference>
<keyword evidence="2" id="KW-1185">Reference proteome</keyword>
<dbReference type="Pfam" id="PF14428">
    <property type="entry name" value="DddA-like"/>
    <property type="match status" value="1"/>
</dbReference>
<comment type="caution">
    <text evidence="1">The sequence shown here is derived from an EMBL/GenBank/DDBJ whole genome shotgun (WGS) entry which is preliminary data.</text>
</comment>
<accession>A0ABP7T9X0</accession>
<dbReference type="Proteomes" id="UP001501747">
    <property type="component" value="Unassembled WGS sequence"/>
</dbReference>
<name>A0ABP7T9X0_9PSEU</name>
<evidence type="ECO:0000313" key="2">
    <source>
        <dbReference type="Proteomes" id="UP001501747"/>
    </source>
</evidence>
<evidence type="ECO:0000313" key="1">
    <source>
        <dbReference type="EMBL" id="GAA4023196.1"/>
    </source>
</evidence>
<dbReference type="RefSeq" id="WP_344880457.1">
    <property type="nucleotide sequence ID" value="NZ_BAABAL010000018.1"/>
</dbReference>
<proteinExistence type="predicted"/>
<dbReference type="InterPro" id="IPR032724">
    <property type="entry name" value="SCP1.201-like"/>
</dbReference>
<dbReference type="EMBL" id="BAABAL010000018">
    <property type="protein sequence ID" value="GAA4023196.1"/>
    <property type="molecule type" value="Genomic_DNA"/>
</dbReference>
<reference evidence="2" key="1">
    <citation type="journal article" date="2019" name="Int. J. Syst. Evol. Microbiol.">
        <title>The Global Catalogue of Microorganisms (GCM) 10K type strain sequencing project: providing services to taxonomists for standard genome sequencing and annotation.</title>
        <authorList>
            <consortium name="The Broad Institute Genomics Platform"/>
            <consortium name="The Broad Institute Genome Sequencing Center for Infectious Disease"/>
            <person name="Wu L."/>
            <person name="Ma J."/>
        </authorList>
    </citation>
    <scope>NUCLEOTIDE SEQUENCE [LARGE SCALE GENOMIC DNA]</scope>
    <source>
        <strain evidence="2">JCM 17342</strain>
    </source>
</reference>